<protein>
    <submittedName>
        <fullName evidence="1">Ovule protein</fullName>
    </submittedName>
</protein>
<evidence type="ECO:0000313" key="1">
    <source>
        <dbReference type="WBParaSite" id="MCU_010964-RA"/>
    </source>
</evidence>
<organism evidence="1">
    <name type="scientific">Mesocestoides corti</name>
    <name type="common">Flatworm</name>
    <dbReference type="NCBI Taxonomy" id="53468"/>
    <lineage>
        <taxon>Eukaryota</taxon>
        <taxon>Metazoa</taxon>
        <taxon>Spiralia</taxon>
        <taxon>Lophotrochozoa</taxon>
        <taxon>Platyhelminthes</taxon>
        <taxon>Cestoda</taxon>
        <taxon>Eucestoda</taxon>
        <taxon>Cyclophyllidea</taxon>
        <taxon>Mesocestoididae</taxon>
        <taxon>Mesocestoides</taxon>
    </lineage>
</organism>
<name>A0A5K3FXM3_MESCO</name>
<dbReference type="WBParaSite" id="MCU_010964-RA">
    <property type="protein sequence ID" value="MCU_010964-RA"/>
    <property type="gene ID" value="MCU_010964"/>
</dbReference>
<dbReference type="AlphaFoldDB" id="A0A5K3FXM3"/>
<accession>A0A5K3FXM3</accession>
<proteinExistence type="predicted"/>
<sequence>QKKRLFDKLQALHPSPPRWPRRSLFTASHSCPYLVGCISSSRAIGTQRDTGLADASVQYVC</sequence>
<reference evidence="1" key="1">
    <citation type="submission" date="2019-11" db="UniProtKB">
        <authorList>
            <consortium name="WormBaseParasite"/>
        </authorList>
    </citation>
    <scope>IDENTIFICATION</scope>
</reference>